<gene>
    <name evidence="1" type="ORF">HID58_061285</name>
</gene>
<dbReference type="PANTHER" id="PTHR35492">
    <property type="entry name" value="TRANSDUCIN/WD40 REPEAT-LIKE SUPERFAMILY PROTEIN"/>
    <property type="match status" value="1"/>
</dbReference>
<dbReference type="InterPro" id="IPR045289">
    <property type="entry name" value="At4g14310-like"/>
</dbReference>
<organism evidence="1 2">
    <name type="scientific">Brassica napus</name>
    <name type="common">Rape</name>
    <dbReference type="NCBI Taxonomy" id="3708"/>
    <lineage>
        <taxon>Eukaryota</taxon>
        <taxon>Viridiplantae</taxon>
        <taxon>Streptophyta</taxon>
        <taxon>Embryophyta</taxon>
        <taxon>Tracheophyta</taxon>
        <taxon>Spermatophyta</taxon>
        <taxon>Magnoliopsida</taxon>
        <taxon>eudicotyledons</taxon>
        <taxon>Gunneridae</taxon>
        <taxon>Pentapetalae</taxon>
        <taxon>rosids</taxon>
        <taxon>malvids</taxon>
        <taxon>Brassicales</taxon>
        <taxon>Brassicaceae</taxon>
        <taxon>Brassiceae</taxon>
        <taxon>Brassica</taxon>
    </lineage>
</organism>
<reference evidence="1 2" key="1">
    <citation type="submission" date="2021-05" db="EMBL/GenBank/DDBJ databases">
        <title>Genome Assembly of Synthetic Allotetraploid Brassica napus Reveals Homoeologous Exchanges between Subgenomes.</title>
        <authorList>
            <person name="Davis J.T."/>
        </authorList>
    </citation>
    <scope>NUCLEOTIDE SEQUENCE [LARGE SCALE GENOMIC DNA]</scope>
    <source>
        <strain evidence="2">cv. Da-Ae</strain>
        <tissue evidence="1">Seedling</tissue>
    </source>
</reference>
<dbReference type="Proteomes" id="UP000824890">
    <property type="component" value="Unassembled WGS sequence"/>
</dbReference>
<dbReference type="PANTHER" id="PTHR35492:SF1">
    <property type="entry name" value="TRANSDUCIN_WD40 REPEAT-LIKE SUPERFAMILY PROTEIN"/>
    <property type="match status" value="1"/>
</dbReference>
<comment type="caution">
    <text evidence="1">The sequence shown here is derived from an EMBL/GenBank/DDBJ whole genome shotgun (WGS) entry which is preliminary data.</text>
</comment>
<proteinExistence type="predicted"/>
<evidence type="ECO:0000313" key="1">
    <source>
        <dbReference type="EMBL" id="KAH0885189.1"/>
    </source>
</evidence>
<accession>A0ABQ7ZY87</accession>
<keyword evidence="2" id="KW-1185">Reference proteome</keyword>
<protein>
    <submittedName>
        <fullName evidence="1">Uncharacterized protein</fullName>
    </submittedName>
</protein>
<sequence length="223" mass="25278">MRGNEGSSNINTTIYQSKLHKKLAFLEVKVKKSSDIKKTKDMLELNNQDSSHVIVYNIHRKITSIEKSLSHVVGVRTMVKGLNKEDLESKLFSYQRLLRIRTHLKTVSQVSEGHVSVESNKAESRKGSGQNVTGGIVVKEKRDEMMENECMYQLNDIDRFPRARQLFSLMMISQIFAPSFRYDISLNTLRDCWVVRAPGVDGNSGRYVVAASAGNTLESRFCS</sequence>
<name>A0ABQ7ZY87_BRANA</name>
<dbReference type="EMBL" id="JAGKQM010000014">
    <property type="protein sequence ID" value="KAH0885189.1"/>
    <property type="molecule type" value="Genomic_DNA"/>
</dbReference>
<evidence type="ECO:0000313" key="2">
    <source>
        <dbReference type="Proteomes" id="UP000824890"/>
    </source>
</evidence>